<feature type="domain" description="CBS" evidence="12">
    <location>
        <begin position="287"/>
        <end position="344"/>
    </location>
</feature>
<dbReference type="PROSITE" id="PS51846">
    <property type="entry name" value="CNNM"/>
    <property type="match status" value="1"/>
</dbReference>
<evidence type="ECO:0000313" key="15">
    <source>
        <dbReference type="Proteomes" id="UP000030661"/>
    </source>
</evidence>
<dbReference type="InterPro" id="IPR036318">
    <property type="entry name" value="FAD-bd_PCMH-like_sf"/>
</dbReference>
<dbReference type="InterPro" id="IPR046342">
    <property type="entry name" value="CBS_dom_sf"/>
</dbReference>
<dbReference type="Proteomes" id="UP000030661">
    <property type="component" value="Unassembled WGS sequence"/>
</dbReference>
<keyword evidence="15" id="KW-1185">Reference proteome</keyword>
<evidence type="ECO:0000259" key="13">
    <source>
        <dbReference type="PROSITE" id="PS51846"/>
    </source>
</evidence>
<dbReference type="Gene3D" id="3.10.580.10">
    <property type="entry name" value="CBS-domain"/>
    <property type="match status" value="1"/>
</dbReference>
<dbReference type="Pfam" id="PF00571">
    <property type="entry name" value="CBS"/>
    <property type="match status" value="2"/>
</dbReference>
<dbReference type="AlphaFoldDB" id="A0A081C068"/>
<evidence type="ECO:0000256" key="6">
    <source>
        <dbReference type="ARBA" id="ARBA00022989"/>
    </source>
</evidence>
<dbReference type="InterPro" id="IPR002550">
    <property type="entry name" value="CNNM"/>
</dbReference>
<dbReference type="CDD" id="cd04590">
    <property type="entry name" value="CBS_pair_CorC_HlyC_assoc"/>
    <property type="match status" value="1"/>
</dbReference>
<evidence type="ECO:0000256" key="2">
    <source>
        <dbReference type="ARBA" id="ARBA00006337"/>
    </source>
</evidence>
<evidence type="ECO:0000256" key="10">
    <source>
        <dbReference type="PROSITE-ProRule" id="PRU01193"/>
    </source>
</evidence>
<dbReference type="SUPFAM" id="SSF56176">
    <property type="entry name" value="FAD-binding/transporter-associated domain-like"/>
    <property type="match status" value="1"/>
</dbReference>
<dbReference type="PANTHER" id="PTHR22777:SF32">
    <property type="entry name" value="UPF0053 INNER MEMBRANE PROTEIN YFJD"/>
    <property type="match status" value="1"/>
</dbReference>
<dbReference type="SMART" id="SM00116">
    <property type="entry name" value="CBS"/>
    <property type="match status" value="2"/>
</dbReference>
<keyword evidence="4 10" id="KW-0812">Transmembrane</keyword>
<dbReference type="PROSITE" id="PS51371">
    <property type="entry name" value="CBS"/>
    <property type="match status" value="2"/>
</dbReference>
<accession>A0A081C068</accession>
<dbReference type="HOGENOM" id="CLU_015237_4_0_0"/>
<evidence type="ECO:0000256" key="11">
    <source>
        <dbReference type="SAM" id="Phobius"/>
    </source>
</evidence>
<dbReference type="InterPro" id="IPR044751">
    <property type="entry name" value="Ion_transp-like_CBS"/>
</dbReference>
<evidence type="ECO:0000256" key="8">
    <source>
        <dbReference type="ARBA" id="ARBA00023136"/>
    </source>
</evidence>
<evidence type="ECO:0000256" key="5">
    <source>
        <dbReference type="ARBA" id="ARBA00022737"/>
    </source>
</evidence>
<keyword evidence="3" id="KW-1003">Cell membrane</keyword>
<keyword evidence="5" id="KW-0677">Repeat</keyword>
<keyword evidence="7 9" id="KW-0129">CBS domain</keyword>
<dbReference type="InterPro" id="IPR016169">
    <property type="entry name" value="FAD-bd_PCMH_sub2"/>
</dbReference>
<evidence type="ECO:0000256" key="4">
    <source>
        <dbReference type="ARBA" id="ARBA00022692"/>
    </source>
</evidence>
<dbReference type="Pfam" id="PF03471">
    <property type="entry name" value="CorC_HlyC"/>
    <property type="match status" value="1"/>
</dbReference>
<dbReference type="PANTHER" id="PTHR22777">
    <property type="entry name" value="HEMOLYSIN-RELATED"/>
    <property type="match status" value="1"/>
</dbReference>
<evidence type="ECO:0000313" key="14">
    <source>
        <dbReference type="EMBL" id="GAK57973.1"/>
    </source>
</evidence>
<comment type="subcellular location">
    <subcellularLocation>
        <location evidence="1">Cell membrane</location>
        <topology evidence="1">Multi-pass membrane protein</topology>
    </subcellularLocation>
</comment>
<protein>
    <recommendedName>
        <fullName evidence="16">Hemolysin</fullName>
    </recommendedName>
</protein>
<proteinExistence type="inferred from homology"/>
<evidence type="ECO:0000256" key="1">
    <source>
        <dbReference type="ARBA" id="ARBA00004651"/>
    </source>
</evidence>
<comment type="similarity">
    <text evidence="2">Belongs to the UPF0053 family.</text>
</comment>
<dbReference type="GO" id="GO:0005886">
    <property type="term" value="C:plasma membrane"/>
    <property type="evidence" value="ECO:0007669"/>
    <property type="project" value="UniProtKB-SubCell"/>
</dbReference>
<evidence type="ECO:0000256" key="9">
    <source>
        <dbReference type="PROSITE-ProRule" id="PRU00703"/>
    </source>
</evidence>
<dbReference type="SMART" id="SM01091">
    <property type="entry name" value="CorC_HlyC"/>
    <property type="match status" value="1"/>
</dbReference>
<dbReference type="STRING" id="1499967.U27_04946"/>
<dbReference type="InterPro" id="IPR000644">
    <property type="entry name" value="CBS_dom"/>
</dbReference>
<evidence type="ECO:0000256" key="7">
    <source>
        <dbReference type="ARBA" id="ARBA00023122"/>
    </source>
</evidence>
<evidence type="ECO:0000259" key="12">
    <source>
        <dbReference type="PROSITE" id="PS51371"/>
    </source>
</evidence>
<keyword evidence="6 10" id="KW-1133">Transmembrane helix</keyword>
<dbReference type="Gene3D" id="3.30.465.10">
    <property type="match status" value="1"/>
</dbReference>
<dbReference type="SUPFAM" id="SSF54631">
    <property type="entry name" value="CBS-domain pair"/>
    <property type="match status" value="1"/>
</dbReference>
<feature type="domain" description="CNNM transmembrane" evidence="13">
    <location>
        <begin position="14"/>
        <end position="203"/>
    </location>
</feature>
<keyword evidence="8 10" id="KW-0472">Membrane</keyword>
<dbReference type="Pfam" id="PF01595">
    <property type="entry name" value="CNNM"/>
    <property type="match status" value="1"/>
</dbReference>
<sequence>MRIDDLQSSIFNEYMELIVSSFILLFFLFCCSAFFSGSETALFSLNPVRIQHLEKEGSYTAALVRQLLDHPSKLLVTILIGNETVNILASSTAASLCIRFLGEETGQVVATVTMTLLLLIFGEVTPKALAVQTPQKYAFFACRPLLFFSKVIFPIRIVLTGIADAILRLFGDERKSHERLLSGQEFRTLLDVSEREGVVETAERKMLDNLFDFSKMSVKEIMIPRTDMFCFSLSDTFEEIIAKCRTELYARVPVYQDTIDHIVGIVYVKDLLPFFHGEHQDFHLDNVVREAYFIPETKKVQELLKDFQKKKIHIAIVVDEYGGTAGLVCLEDILEEIVGEISDEFDTEESHWFHPLEEGKRYTINAMMHIHEFNQLFGTDFSPEYYGTVGGLLLDQIGKVPQKGDAVQIDRLTLTVNKVRNIRILEILVEKNETETDRNHHIQRETSEEQGKIF</sequence>
<dbReference type="FunFam" id="3.10.580.10:FF:000002">
    <property type="entry name" value="Magnesium/cobalt efflux protein CorC"/>
    <property type="match status" value="1"/>
</dbReference>
<reference evidence="14" key="1">
    <citation type="journal article" date="2015" name="PeerJ">
        <title>First genomic representation of candidate bacterial phylum KSB3 points to enhanced environmental sensing as a trigger of wastewater bulking.</title>
        <authorList>
            <person name="Sekiguchi Y."/>
            <person name="Ohashi A."/>
            <person name="Parks D.H."/>
            <person name="Yamauchi T."/>
            <person name="Tyson G.W."/>
            <person name="Hugenholtz P."/>
        </authorList>
    </citation>
    <scope>NUCLEOTIDE SEQUENCE [LARGE SCALE GENOMIC DNA]</scope>
</reference>
<name>A0A081C068_VECG1</name>
<dbReference type="GO" id="GO:0050660">
    <property type="term" value="F:flavin adenine dinucleotide binding"/>
    <property type="evidence" value="ECO:0007669"/>
    <property type="project" value="InterPro"/>
</dbReference>
<dbReference type="EMBL" id="DF820466">
    <property type="protein sequence ID" value="GAK57973.1"/>
    <property type="molecule type" value="Genomic_DNA"/>
</dbReference>
<feature type="transmembrane region" description="Helical" evidence="11">
    <location>
        <begin position="145"/>
        <end position="170"/>
    </location>
</feature>
<gene>
    <name evidence="14" type="ORF">U27_04946</name>
</gene>
<dbReference type="eggNOG" id="COG1253">
    <property type="taxonomic scope" value="Bacteria"/>
</dbReference>
<evidence type="ECO:0008006" key="16">
    <source>
        <dbReference type="Google" id="ProtNLM"/>
    </source>
</evidence>
<feature type="domain" description="CBS" evidence="12">
    <location>
        <begin position="222"/>
        <end position="282"/>
    </location>
</feature>
<dbReference type="InterPro" id="IPR005170">
    <property type="entry name" value="Transptr-assoc_dom"/>
</dbReference>
<evidence type="ECO:0000256" key="3">
    <source>
        <dbReference type="ARBA" id="ARBA00022475"/>
    </source>
</evidence>
<feature type="transmembrane region" description="Helical" evidence="11">
    <location>
        <begin position="14"/>
        <end position="35"/>
    </location>
</feature>
<organism evidence="14">
    <name type="scientific">Vecturithrix granuli</name>
    <dbReference type="NCBI Taxonomy" id="1499967"/>
    <lineage>
        <taxon>Bacteria</taxon>
        <taxon>Candidatus Moduliflexota</taxon>
        <taxon>Candidatus Vecturitrichia</taxon>
        <taxon>Candidatus Vecturitrichales</taxon>
        <taxon>Candidatus Vecturitrichaceae</taxon>
        <taxon>Candidatus Vecturithrix</taxon>
    </lineage>
</organism>